<dbReference type="Pfam" id="PF05651">
    <property type="entry name" value="Diacid_rec"/>
    <property type="match status" value="1"/>
</dbReference>
<dbReference type="Proteomes" id="UP000628775">
    <property type="component" value="Unassembled WGS sequence"/>
</dbReference>
<reference evidence="5" key="2">
    <citation type="submission" date="2020-09" db="EMBL/GenBank/DDBJ databases">
        <authorList>
            <person name="Sun Q."/>
            <person name="Zhou Y."/>
        </authorList>
    </citation>
    <scope>NUCLEOTIDE SEQUENCE</scope>
    <source>
        <strain evidence="5">CGMCC 1.15371</strain>
    </source>
</reference>
<dbReference type="AlphaFoldDB" id="A0A8J2VDR7"/>
<reference evidence="5" key="1">
    <citation type="journal article" date="2014" name="Int. J. Syst. Evol. Microbiol.">
        <title>Complete genome sequence of Corynebacterium casei LMG S-19264T (=DSM 44701T), isolated from a smear-ripened cheese.</title>
        <authorList>
            <consortium name="US DOE Joint Genome Institute (JGI-PGF)"/>
            <person name="Walter F."/>
            <person name="Albersmeier A."/>
            <person name="Kalinowski J."/>
            <person name="Ruckert C."/>
        </authorList>
    </citation>
    <scope>NUCLEOTIDE SEQUENCE</scope>
    <source>
        <strain evidence="5">CGMCC 1.15371</strain>
    </source>
</reference>
<protein>
    <submittedName>
        <fullName evidence="5">Transcriptional regulator</fullName>
    </submittedName>
</protein>
<dbReference type="Pfam" id="PF17853">
    <property type="entry name" value="GGDEF_2"/>
    <property type="match status" value="1"/>
</dbReference>
<dbReference type="SUPFAM" id="SSF103190">
    <property type="entry name" value="Sensory domain-like"/>
    <property type="match status" value="1"/>
</dbReference>
<dbReference type="InterPro" id="IPR042070">
    <property type="entry name" value="PucR_C-HTH_sf"/>
</dbReference>
<accession>A0A8J2VDR7</accession>
<comment type="similarity">
    <text evidence="1">Belongs to the CdaR family.</text>
</comment>
<gene>
    <name evidence="5" type="primary">cdaR</name>
    <name evidence="5" type="ORF">GCM10011391_02970</name>
</gene>
<dbReference type="Pfam" id="PF13556">
    <property type="entry name" value="HTH_30"/>
    <property type="match status" value="1"/>
</dbReference>
<dbReference type="RefSeq" id="WP_188688122.1">
    <property type="nucleotide sequence ID" value="NZ_BMIR01000001.1"/>
</dbReference>
<dbReference type="InterPro" id="IPR041522">
    <property type="entry name" value="CdaR_GGDEF"/>
</dbReference>
<sequence>MLSKAIAGQIVDKIIQDLGFNINIMNRSGEIIASGDKERIGTIHEGAVRVLETGAALTIQNETYTGAKPGVNLPIAFNGRIVGVVGITGNPKTTAKFGALVVSMTELMLEQFSLLEESDWRARTKGFMIDECLKADPDIQKIYHKAKQLKIKLEPPFRVIVLQIKQPIQASSSNLYYRLADRLTAFQDLYHFVDDEHFLLLTKASTCDQAILKKIKPLFEETYKTVRVGIAEPHDHIKQTHERYRRVVKGFELTEGSLFHTDELRMLYLLDSTHAIERDAYITQTLGTLSDELRTTLTVFFDHNLNISQAAQALFIHRNTLIYRLDKITEMTKLDPRHFSDAWALGLAFWLNCTKNKQ</sequence>
<dbReference type="InterPro" id="IPR009057">
    <property type="entry name" value="Homeodomain-like_sf"/>
</dbReference>
<name>A0A8J2VDR7_9BACL</name>
<evidence type="ECO:0000256" key="1">
    <source>
        <dbReference type="ARBA" id="ARBA00006754"/>
    </source>
</evidence>
<organism evidence="5 6">
    <name type="scientific">Pullulanibacillus camelliae</name>
    <dbReference type="NCBI Taxonomy" id="1707096"/>
    <lineage>
        <taxon>Bacteria</taxon>
        <taxon>Bacillati</taxon>
        <taxon>Bacillota</taxon>
        <taxon>Bacilli</taxon>
        <taxon>Bacillales</taxon>
        <taxon>Sporolactobacillaceae</taxon>
        <taxon>Pullulanibacillus</taxon>
    </lineage>
</organism>
<dbReference type="EMBL" id="BMIR01000001">
    <property type="protein sequence ID" value="GGE27889.1"/>
    <property type="molecule type" value="Genomic_DNA"/>
</dbReference>
<dbReference type="InterPro" id="IPR029151">
    <property type="entry name" value="Sensor-like_sf"/>
</dbReference>
<dbReference type="Gene3D" id="1.10.10.2840">
    <property type="entry name" value="PucR C-terminal helix-turn-helix domain"/>
    <property type="match status" value="1"/>
</dbReference>
<evidence type="ECO:0000313" key="5">
    <source>
        <dbReference type="EMBL" id="GGE27889.1"/>
    </source>
</evidence>
<proteinExistence type="inferred from homology"/>
<dbReference type="InterPro" id="IPR008599">
    <property type="entry name" value="Diacid_rec"/>
</dbReference>
<comment type="caution">
    <text evidence="5">The sequence shown here is derived from an EMBL/GenBank/DDBJ whole genome shotgun (WGS) entry which is preliminary data.</text>
</comment>
<keyword evidence="6" id="KW-1185">Reference proteome</keyword>
<dbReference type="InterPro" id="IPR051448">
    <property type="entry name" value="CdaR-like_regulators"/>
</dbReference>
<dbReference type="PANTHER" id="PTHR33744:SF15">
    <property type="entry name" value="CARBOHYDRATE DIACID REGULATOR"/>
    <property type="match status" value="1"/>
</dbReference>
<feature type="domain" description="Putative sugar diacid recognition" evidence="2">
    <location>
        <begin position="2"/>
        <end position="125"/>
    </location>
</feature>
<dbReference type="PANTHER" id="PTHR33744">
    <property type="entry name" value="CARBOHYDRATE DIACID REGULATOR"/>
    <property type="match status" value="1"/>
</dbReference>
<dbReference type="InterPro" id="IPR025736">
    <property type="entry name" value="PucR_C-HTH_dom"/>
</dbReference>
<evidence type="ECO:0000259" key="2">
    <source>
        <dbReference type="Pfam" id="PF05651"/>
    </source>
</evidence>
<evidence type="ECO:0000259" key="4">
    <source>
        <dbReference type="Pfam" id="PF17853"/>
    </source>
</evidence>
<evidence type="ECO:0000313" key="6">
    <source>
        <dbReference type="Proteomes" id="UP000628775"/>
    </source>
</evidence>
<dbReference type="SUPFAM" id="SSF46689">
    <property type="entry name" value="Homeodomain-like"/>
    <property type="match status" value="1"/>
</dbReference>
<evidence type="ECO:0000259" key="3">
    <source>
        <dbReference type="Pfam" id="PF13556"/>
    </source>
</evidence>
<feature type="domain" description="PucR C-terminal helix-turn-helix" evidence="3">
    <location>
        <begin position="293"/>
        <end position="349"/>
    </location>
</feature>
<feature type="domain" description="CdaR GGDEF-like" evidence="4">
    <location>
        <begin position="141"/>
        <end position="245"/>
    </location>
</feature>